<accession>A0AC34QNF1</accession>
<proteinExistence type="predicted"/>
<dbReference type="WBParaSite" id="JU765_v2.g17775.t1">
    <property type="protein sequence ID" value="JU765_v2.g17775.t1"/>
    <property type="gene ID" value="JU765_v2.g17775"/>
</dbReference>
<name>A0AC34QNF1_9BILA</name>
<organism evidence="1 2">
    <name type="scientific">Panagrolaimus sp. JU765</name>
    <dbReference type="NCBI Taxonomy" id="591449"/>
    <lineage>
        <taxon>Eukaryota</taxon>
        <taxon>Metazoa</taxon>
        <taxon>Ecdysozoa</taxon>
        <taxon>Nematoda</taxon>
        <taxon>Chromadorea</taxon>
        <taxon>Rhabditida</taxon>
        <taxon>Tylenchina</taxon>
        <taxon>Panagrolaimomorpha</taxon>
        <taxon>Panagrolaimoidea</taxon>
        <taxon>Panagrolaimidae</taxon>
        <taxon>Panagrolaimus</taxon>
    </lineage>
</organism>
<sequence length="294" mass="33387">MNHFIFSTHFDTVAVIGEAPLYRGDNPFSSWPQLCQIGQRQSPIDFKTTDTTLQNFGKIDFHNYEIYGNVTVINNGNSVQINGFPYWANPPYMVNGGFNGKYNLQQMHFHWSSTDFAGSEHTVDGRHYAMEIHMVHFKEIPSNQFKSILEEPEGIAVVGILMTLTDVSRAFWALEPALPNVVTFNSSIEIASFSPNDFFPQNTDAFYRYSGSLTTPGCNENVVWTVFTNPGNISTKQLSMFRRIQDSTNAAHDFNFRPTQPLNGRTVFLRDPRGTSPNSNLSIFFFFVAIFTHF</sequence>
<reference evidence="2" key="1">
    <citation type="submission" date="2022-11" db="UniProtKB">
        <authorList>
            <consortium name="WormBaseParasite"/>
        </authorList>
    </citation>
    <scope>IDENTIFICATION</scope>
</reference>
<dbReference type="Proteomes" id="UP000887576">
    <property type="component" value="Unplaced"/>
</dbReference>
<protein>
    <submittedName>
        <fullName evidence="2">Carbonic anhydrase</fullName>
    </submittedName>
</protein>
<evidence type="ECO:0000313" key="2">
    <source>
        <dbReference type="WBParaSite" id="JU765_v2.g17775.t1"/>
    </source>
</evidence>
<evidence type="ECO:0000313" key="1">
    <source>
        <dbReference type="Proteomes" id="UP000887576"/>
    </source>
</evidence>